<dbReference type="InterPro" id="IPR002523">
    <property type="entry name" value="MgTranspt_CorA/ZnTranspt_ZntB"/>
</dbReference>
<comment type="similarity">
    <text evidence="2">Belongs to the CorA metal ion transporter (MIT) (TC 1.A.35) family.</text>
</comment>
<name>A0A3G3IFA5_9ARCH</name>
<dbReference type="GO" id="GO:0016020">
    <property type="term" value="C:membrane"/>
    <property type="evidence" value="ECO:0007669"/>
    <property type="project" value="UniProtKB-SubCell"/>
</dbReference>
<keyword evidence="4 7" id="KW-1133">Transmembrane helix</keyword>
<dbReference type="PANTHER" id="PTHR47891:SF2">
    <property type="entry name" value="MAGNESIUM AND COBALT TRANSPORTER"/>
    <property type="match status" value="1"/>
</dbReference>
<dbReference type="PANTHER" id="PTHR47891">
    <property type="entry name" value="TRANSPORTER-RELATED"/>
    <property type="match status" value="1"/>
</dbReference>
<evidence type="ECO:0000256" key="3">
    <source>
        <dbReference type="ARBA" id="ARBA00022692"/>
    </source>
</evidence>
<evidence type="ECO:0008006" key="10">
    <source>
        <dbReference type="Google" id="ProtNLM"/>
    </source>
</evidence>
<dbReference type="Gene3D" id="3.30.460.20">
    <property type="entry name" value="CorA soluble domain-like"/>
    <property type="match status" value="1"/>
</dbReference>
<evidence type="ECO:0000256" key="5">
    <source>
        <dbReference type="ARBA" id="ARBA00023136"/>
    </source>
</evidence>
<gene>
    <name evidence="8" type="ORF">BKD89_01570</name>
</gene>
<dbReference type="RefSeq" id="WP_015504217.1">
    <property type="nucleotide sequence ID" value="NZ_CAYAVM010000005.1"/>
</dbReference>
<dbReference type="CDD" id="cd12827">
    <property type="entry name" value="EcCorA_ZntB-like_u2"/>
    <property type="match status" value="1"/>
</dbReference>
<keyword evidence="5 7" id="KW-0472">Membrane</keyword>
<dbReference type="InterPro" id="IPR047199">
    <property type="entry name" value="CorA-like"/>
</dbReference>
<dbReference type="Gene3D" id="1.20.58.340">
    <property type="entry name" value="Magnesium transport protein CorA, transmembrane region"/>
    <property type="match status" value="2"/>
</dbReference>
<protein>
    <recommendedName>
        <fullName evidence="10">Magnesium transporter</fullName>
    </recommendedName>
</protein>
<dbReference type="GO" id="GO:0046873">
    <property type="term" value="F:metal ion transmembrane transporter activity"/>
    <property type="evidence" value="ECO:0007669"/>
    <property type="project" value="InterPro"/>
</dbReference>
<evidence type="ECO:0000256" key="7">
    <source>
        <dbReference type="SAM" id="Phobius"/>
    </source>
</evidence>
<keyword evidence="3 7" id="KW-0812">Transmembrane</keyword>
<dbReference type="AlphaFoldDB" id="A0A3G3IFA5"/>
<dbReference type="EMBL" id="CP017686">
    <property type="protein sequence ID" value="AYQ54505.1"/>
    <property type="molecule type" value="Genomic_DNA"/>
</dbReference>
<evidence type="ECO:0000256" key="4">
    <source>
        <dbReference type="ARBA" id="ARBA00022989"/>
    </source>
</evidence>
<dbReference type="Pfam" id="PF01544">
    <property type="entry name" value="CorA"/>
    <property type="match status" value="1"/>
</dbReference>
<evidence type="ECO:0000256" key="1">
    <source>
        <dbReference type="ARBA" id="ARBA00004141"/>
    </source>
</evidence>
<dbReference type="OMA" id="RQNDDMR"/>
<comment type="subcellular location">
    <subcellularLocation>
        <location evidence="1">Membrane</location>
        <topology evidence="1">Multi-pass membrane protein</topology>
    </subcellularLocation>
</comment>
<dbReference type="InterPro" id="IPR045863">
    <property type="entry name" value="CorA_TM1_TM2"/>
</dbReference>
<sequence>MIRIYTNSEGGIVETDSPGPGTWTRITAPTDEELRTESERSGMDLSILTAATDADEISRWEPYDEGTCMIVDIPYMRDDGQFDTLPLAMIITRDRIITVCRISSGIQEHFIETNKNLDLDDRYGFIIRLLFTISKTYQQDLREINLRRKNIEEKIDDGVDDKDIVAIHKLENSLVYFVTSLKGCNIVLDLIKRNSEEKLSKQNKELLRNVVIENQQAIEMASIYREVMNSTSGMLSSMMGNRLNSTIRWLTVITFLLSIPMIVSGIYGMNIDLPGQNAGSAFIWLMTGIILICLGTGVWLKKKRFF</sequence>
<dbReference type="Proteomes" id="UP000273278">
    <property type="component" value="Chromosome"/>
</dbReference>
<organism evidence="8 9">
    <name type="scientific">Methanomethylophilus alvi</name>
    <dbReference type="NCBI Taxonomy" id="1291540"/>
    <lineage>
        <taxon>Archaea</taxon>
        <taxon>Methanobacteriati</taxon>
        <taxon>Thermoplasmatota</taxon>
        <taxon>Thermoplasmata</taxon>
        <taxon>Methanomassiliicoccales</taxon>
        <taxon>Methanomethylophilaceae</taxon>
        <taxon>Methanomethylophilus</taxon>
    </lineage>
</organism>
<proteinExistence type="inferred from homology"/>
<feature type="transmembrane region" description="Helical" evidence="7">
    <location>
        <begin position="281"/>
        <end position="300"/>
    </location>
</feature>
<evidence type="ECO:0000313" key="9">
    <source>
        <dbReference type="Proteomes" id="UP000273278"/>
    </source>
</evidence>
<evidence type="ECO:0000256" key="6">
    <source>
        <dbReference type="SAM" id="MobiDB-lite"/>
    </source>
</evidence>
<evidence type="ECO:0000256" key="2">
    <source>
        <dbReference type="ARBA" id="ARBA00009765"/>
    </source>
</evidence>
<dbReference type="InterPro" id="IPR045861">
    <property type="entry name" value="CorA_cytoplasmic_dom"/>
</dbReference>
<dbReference type="GeneID" id="41321116"/>
<accession>A0A3G3IFA5</accession>
<feature type="transmembrane region" description="Helical" evidence="7">
    <location>
        <begin position="247"/>
        <end position="269"/>
    </location>
</feature>
<dbReference type="SUPFAM" id="SSF144083">
    <property type="entry name" value="Magnesium transport protein CorA, transmembrane region"/>
    <property type="match status" value="1"/>
</dbReference>
<reference evidence="8 9" key="1">
    <citation type="submission" date="2016-10" db="EMBL/GenBank/DDBJ databases">
        <title>Complete genome of the TMA-utilizing, human hosted archaeon Methanomethylophilus alvus Gen. nov, sp. nov., strain Mx-05, derived from a pure culture.</title>
        <authorList>
            <person name="Brugere J.-F."/>
            <person name="Ben Hania W."/>
            <person name="Chaudhary P.P."/>
            <person name="Gaci N."/>
            <person name="Borrel G."/>
            <person name="Cao Van Tuat L."/>
            <person name="Fardeau M.-L."/>
            <person name="Harris H.M.B."/>
            <person name="O'Toole P.W."/>
            <person name="Ollivier B."/>
        </authorList>
    </citation>
    <scope>NUCLEOTIDE SEQUENCE [LARGE SCALE GENOMIC DNA]</scope>
    <source>
        <strain evidence="8 9">Mx-05</strain>
    </source>
</reference>
<dbReference type="SUPFAM" id="SSF143865">
    <property type="entry name" value="CorA soluble domain-like"/>
    <property type="match status" value="1"/>
</dbReference>
<evidence type="ECO:0000313" key="8">
    <source>
        <dbReference type="EMBL" id="AYQ54505.1"/>
    </source>
</evidence>
<feature type="region of interest" description="Disordered" evidence="6">
    <location>
        <begin position="1"/>
        <end position="22"/>
    </location>
</feature>